<name>A0ABW3RN05_9SPHI</name>
<keyword evidence="3" id="KW-1185">Reference proteome</keyword>
<dbReference type="PANTHER" id="PTHR33990">
    <property type="entry name" value="PROTEIN YJDN-RELATED"/>
    <property type="match status" value="1"/>
</dbReference>
<dbReference type="EMBL" id="JBHTKY010000021">
    <property type="protein sequence ID" value="MFD1166598.1"/>
    <property type="molecule type" value="Genomic_DNA"/>
</dbReference>
<comment type="caution">
    <text evidence="2">The sequence shown here is derived from an EMBL/GenBank/DDBJ whole genome shotgun (WGS) entry which is preliminary data.</text>
</comment>
<dbReference type="SUPFAM" id="SSF54593">
    <property type="entry name" value="Glyoxalase/Bleomycin resistance protein/Dihydroxybiphenyl dioxygenase"/>
    <property type="match status" value="2"/>
</dbReference>
<feature type="domain" description="PhnB-like" evidence="1">
    <location>
        <begin position="4"/>
        <end position="114"/>
    </location>
</feature>
<evidence type="ECO:0000313" key="3">
    <source>
        <dbReference type="Proteomes" id="UP001597205"/>
    </source>
</evidence>
<proteinExistence type="predicted"/>
<organism evidence="2 3">
    <name type="scientific">Sphingobacterium daejeonense</name>
    <dbReference type="NCBI Taxonomy" id="371142"/>
    <lineage>
        <taxon>Bacteria</taxon>
        <taxon>Pseudomonadati</taxon>
        <taxon>Bacteroidota</taxon>
        <taxon>Sphingobacteriia</taxon>
        <taxon>Sphingobacteriales</taxon>
        <taxon>Sphingobacteriaceae</taxon>
        <taxon>Sphingobacterium</taxon>
    </lineage>
</organism>
<reference evidence="3" key="1">
    <citation type="journal article" date="2019" name="Int. J. Syst. Evol. Microbiol.">
        <title>The Global Catalogue of Microorganisms (GCM) 10K type strain sequencing project: providing services to taxonomists for standard genome sequencing and annotation.</title>
        <authorList>
            <consortium name="The Broad Institute Genomics Platform"/>
            <consortium name="The Broad Institute Genome Sequencing Center for Infectious Disease"/>
            <person name="Wu L."/>
            <person name="Ma J."/>
        </authorList>
    </citation>
    <scope>NUCLEOTIDE SEQUENCE [LARGE SCALE GENOMIC DNA]</scope>
    <source>
        <strain evidence="3">CCUG 52468</strain>
    </source>
</reference>
<dbReference type="Gene3D" id="3.10.180.10">
    <property type="entry name" value="2,3-Dihydroxybiphenyl 1,2-Dioxygenase, domain 1"/>
    <property type="match status" value="1"/>
</dbReference>
<feature type="domain" description="PhnB-like" evidence="1">
    <location>
        <begin position="126"/>
        <end position="243"/>
    </location>
</feature>
<sequence length="274" mass="30868">MSNKIIPSLWFDNNAKEAFDFYTDVFPNSSITKDSPIVVEANIMGMDFIGINGGPIFQPNATISYMPIFESKDQLDHAWNKLLDGGQILMPLDKYPFSEHYGFIADKYGFCWQLYYGEVDNTNGQAVIPTFMFCDKQQGNCKDALKFYADLFLDFQEQGALEYPEGGMKGQIMHAQFVANGVTLAAMDSGVPQNFNFNEANSLTVTCKNQEEIDYYWNKITAEGSESQCGWCKDKFGISWQIVPKDISKLLKSTEANQALMKMKKIIIADLAQA</sequence>
<dbReference type="RefSeq" id="WP_380897390.1">
    <property type="nucleotide sequence ID" value="NZ_JBHTKY010000021.1"/>
</dbReference>
<dbReference type="Proteomes" id="UP001597205">
    <property type="component" value="Unassembled WGS sequence"/>
</dbReference>
<dbReference type="InterPro" id="IPR028973">
    <property type="entry name" value="PhnB-like"/>
</dbReference>
<evidence type="ECO:0000313" key="2">
    <source>
        <dbReference type="EMBL" id="MFD1166598.1"/>
    </source>
</evidence>
<evidence type="ECO:0000259" key="1">
    <source>
        <dbReference type="Pfam" id="PF06983"/>
    </source>
</evidence>
<gene>
    <name evidence="2" type="ORF">ACFQ2C_13370</name>
</gene>
<dbReference type="Gene3D" id="3.30.720.110">
    <property type="match status" value="1"/>
</dbReference>
<dbReference type="InterPro" id="IPR029068">
    <property type="entry name" value="Glyas_Bleomycin-R_OHBP_Dase"/>
</dbReference>
<protein>
    <submittedName>
        <fullName evidence="2">VOC family protein</fullName>
    </submittedName>
</protein>
<dbReference type="CDD" id="cd06588">
    <property type="entry name" value="PhnB_like"/>
    <property type="match status" value="2"/>
</dbReference>
<dbReference type="Gene3D" id="3.30.720.100">
    <property type="match status" value="1"/>
</dbReference>
<accession>A0ABW3RN05</accession>
<dbReference type="Pfam" id="PF06983">
    <property type="entry name" value="3-dmu-9_3-mt"/>
    <property type="match status" value="2"/>
</dbReference>